<dbReference type="PANTHER" id="PTHR32227">
    <property type="entry name" value="GLUCAN ENDO-1,3-BETA-GLUCOSIDASE BG1-RELATED-RELATED"/>
    <property type="match status" value="1"/>
</dbReference>
<dbReference type="AlphaFoldDB" id="A0AAD8U704"/>
<organism evidence="2 3">
    <name type="scientific">Lolium multiflorum</name>
    <name type="common">Italian ryegrass</name>
    <name type="synonym">Lolium perenne subsp. multiflorum</name>
    <dbReference type="NCBI Taxonomy" id="4521"/>
    <lineage>
        <taxon>Eukaryota</taxon>
        <taxon>Viridiplantae</taxon>
        <taxon>Streptophyta</taxon>
        <taxon>Embryophyta</taxon>
        <taxon>Tracheophyta</taxon>
        <taxon>Spermatophyta</taxon>
        <taxon>Magnoliopsida</taxon>
        <taxon>Liliopsida</taxon>
        <taxon>Poales</taxon>
        <taxon>Poaceae</taxon>
        <taxon>BOP clade</taxon>
        <taxon>Pooideae</taxon>
        <taxon>Poodae</taxon>
        <taxon>Poeae</taxon>
        <taxon>Poeae Chloroplast Group 2 (Poeae type)</taxon>
        <taxon>Loliodinae</taxon>
        <taxon>Loliinae</taxon>
        <taxon>Lolium</taxon>
    </lineage>
</organism>
<evidence type="ECO:0000313" key="3">
    <source>
        <dbReference type="Proteomes" id="UP001231189"/>
    </source>
</evidence>
<reference evidence="2" key="1">
    <citation type="submission" date="2023-07" db="EMBL/GenBank/DDBJ databases">
        <title>A chromosome-level genome assembly of Lolium multiflorum.</title>
        <authorList>
            <person name="Chen Y."/>
            <person name="Copetti D."/>
            <person name="Kolliker R."/>
            <person name="Studer B."/>
        </authorList>
    </citation>
    <scope>NUCLEOTIDE SEQUENCE</scope>
    <source>
        <strain evidence="2">02402/16</strain>
        <tissue evidence="2">Leaf</tissue>
    </source>
</reference>
<evidence type="ECO:0000313" key="2">
    <source>
        <dbReference type="EMBL" id="KAK1698979.1"/>
    </source>
</evidence>
<dbReference type="GO" id="GO:0004553">
    <property type="term" value="F:hydrolase activity, hydrolyzing O-glycosyl compounds"/>
    <property type="evidence" value="ECO:0007669"/>
    <property type="project" value="InterPro"/>
</dbReference>
<dbReference type="InterPro" id="IPR017853">
    <property type="entry name" value="GH"/>
</dbReference>
<dbReference type="Proteomes" id="UP001231189">
    <property type="component" value="Unassembled WGS sequence"/>
</dbReference>
<evidence type="ECO:0008006" key="4">
    <source>
        <dbReference type="Google" id="ProtNLM"/>
    </source>
</evidence>
<feature type="compositionally biased region" description="Low complexity" evidence="1">
    <location>
        <begin position="167"/>
        <end position="186"/>
    </location>
</feature>
<dbReference type="SUPFAM" id="SSF51445">
    <property type="entry name" value="(Trans)glycosidases"/>
    <property type="match status" value="1"/>
</dbReference>
<dbReference type="GO" id="GO:0005975">
    <property type="term" value="P:carbohydrate metabolic process"/>
    <property type="evidence" value="ECO:0007669"/>
    <property type="project" value="InterPro"/>
</dbReference>
<proteinExistence type="predicted"/>
<protein>
    <recommendedName>
        <fullName evidence="4">Glucan endo-1,3-beta-D-glucosidase</fullName>
    </recommendedName>
</protein>
<accession>A0AAD8U704</accession>
<keyword evidence="3" id="KW-1185">Reference proteome</keyword>
<dbReference type="EMBL" id="JAUUTY010000001">
    <property type="protein sequence ID" value="KAK1698979.1"/>
    <property type="molecule type" value="Genomic_DNA"/>
</dbReference>
<gene>
    <name evidence="2" type="ORF">QYE76_015676</name>
</gene>
<feature type="region of interest" description="Disordered" evidence="1">
    <location>
        <begin position="134"/>
        <end position="186"/>
    </location>
</feature>
<evidence type="ECO:0000256" key="1">
    <source>
        <dbReference type="SAM" id="MobiDB-lite"/>
    </source>
</evidence>
<feature type="compositionally biased region" description="Basic residues" evidence="1">
    <location>
        <begin position="137"/>
        <end position="157"/>
    </location>
</feature>
<sequence length="222" mass="24348">MLNVYPYYDYMRSNGVIPLDYALFRPLPPNKEVVDASANVPVMVTETGWPHKGDASAEPDANTDNVDTYNSDLIRRRQEDDEAFAARLIRIYGRADEVIDDGHVHLLEDKRRVLGAAPDVAGGHELHAGAHAGVMHGRARCPRRSGGRPRRARRRAPRGGGPGGTWRAGSPRRPPAHSMPSSPSSLHSVEHLVCGVERWWAAACGADDWPPGGLGWRARRCA</sequence>
<name>A0AAD8U704_LOLMU</name>
<comment type="caution">
    <text evidence="2">The sequence shown here is derived from an EMBL/GenBank/DDBJ whole genome shotgun (WGS) entry which is preliminary data.</text>
</comment>
<dbReference type="InterPro" id="IPR044965">
    <property type="entry name" value="Glyco_hydro_17_plant"/>
</dbReference>
<dbReference type="Gene3D" id="3.20.20.80">
    <property type="entry name" value="Glycosidases"/>
    <property type="match status" value="1"/>
</dbReference>